<protein>
    <recommendedName>
        <fullName evidence="1">Histone deacetylase domain-containing protein</fullName>
    </recommendedName>
</protein>
<accession>A0AAW1PHI2</accession>
<feature type="domain" description="Histone deacetylase" evidence="1">
    <location>
        <begin position="50"/>
        <end position="354"/>
    </location>
</feature>
<dbReference type="GO" id="GO:0040029">
    <property type="term" value="P:epigenetic regulation of gene expression"/>
    <property type="evidence" value="ECO:0007669"/>
    <property type="project" value="TreeGrafter"/>
</dbReference>
<dbReference type="GO" id="GO:0005737">
    <property type="term" value="C:cytoplasm"/>
    <property type="evidence" value="ECO:0007669"/>
    <property type="project" value="TreeGrafter"/>
</dbReference>
<dbReference type="InterPro" id="IPR000286">
    <property type="entry name" value="HDACs"/>
</dbReference>
<dbReference type="PRINTS" id="PR01270">
    <property type="entry name" value="HDASUPER"/>
</dbReference>
<dbReference type="InterPro" id="IPR023801">
    <property type="entry name" value="His_deacetylse_dom"/>
</dbReference>
<reference evidence="2 3" key="1">
    <citation type="journal article" date="2024" name="Nat. Commun.">
        <title>Phylogenomics reveals the evolutionary origins of lichenization in chlorophyte algae.</title>
        <authorList>
            <person name="Puginier C."/>
            <person name="Libourel C."/>
            <person name="Otte J."/>
            <person name="Skaloud P."/>
            <person name="Haon M."/>
            <person name="Grisel S."/>
            <person name="Petersen M."/>
            <person name="Berrin J.G."/>
            <person name="Delaux P.M."/>
            <person name="Dal Grande F."/>
            <person name="Keller J."/>
        </authorList>
    </citation>
    <scope>NUCLEOTIDE SEQUENCE [LARGE SCALE GENOMIC DNA]</scope>
    <source>
        <strain evidence="2 3">SAG 2043</strain>
    </source>
</reference>
<gene>
    <name evidence="2" type="ORF">WJX72_006576</name>
</gene>
<dbReference type="CDD" id="cd09992">
    <property type="entry name" value="HDAC_classII"/>
    <property type="match status" value="1"/>
</dbReference>
<dbReference type="SUPFAM" id="SSF52768">
    <property type="entry name" value="Arginase/deacetylase"/>
    <property type="match status" value="1"/>
</dbReference>
<name>A0AAW1PHI2_9CHLO</name>
<dbReference type="PANTHER" id="PTHR10625:SF11">
    <property type="entry name" value="HISTONE DEACETYLASE 14, CHLOROPLASTIC"/>
    <property type="match status" value="1"/>
</dbReference>
<dbReference type="InterPro" id="IPR037138">
    <property type="entry name" value="His_deacetylse_dom_sf"/>
</dbReference>
<evidence type="ECO:0000313" key="3">
    <source>
        <dbReference type="Proteomes" id="UP001489004"/>
    </source>
</evidence>
<dbReference type="AlphaFoldDB" id="A0AAW1PHI2"/>
<dbReference type="InterPro" id="IPR023696">
    <property type="entry name" value="Ureohydrolase_dom_sf"/>
</dbReference>
<evidence type="ECO:0000259" key="1">
    <source>
        <dbReference type="Pfam" id="PF00850"/>
    </source>
</evidence>
<organism evidence="2 3">
    <name type="scientific">[Myrmecia] bisecta</name>
    <dbReference type="NCBI Taxonomy" id="41462"/>
    <lineage>
        <taxon>Eukaryota</taxon>
        <taxon>Viridiplantae</taxon>
        <taxon>Chlorophyta</taxon>
        <taxon>core chlorophytes</taxon>
        <taxon>Trebouxiophyceae</taxon>
        <taxon>Trebouxiales</taxon>
        <taxon>Trebouxiaceae</taxon>
        <taxon>Myrmecia</taxon>
    </lineage>
</organism>
<proteinExistence type="predicted"/>
<dbReference type="GO" id="GO:0000118">
    <property type="term" value="C:histone deacetylase complex"/>
    <property type="evidence" value="ECO:0007669"/>
    <property type="project" value="TreeGrafter"/>
</dbReference>
<dbReference type="Proteomes" id="UP001489004">
    <property type="component" value="Unassembled WGS sequence"/>
</dbReference>
<keyword evidence="3" id="KW-1185">Reference proteome</keyword>
<dbReference type="GO" id="GO:0004407">
    <property type="term" value="F:histone deacetylase activity"/>
    <property type="evidence" value="ECO:0007669"/>
    <property type="project" value="TreeGrafter"/>
</dbReference>
<evidence type="ECO:0000313" key="2">
    <source>
        <dbReference type="EMBL" id="KAK9812966.1"/>
    </source>
</evidence>
<dbReference type="Gene3D" id="3.40.800.20">
    <property type="entry name" value="Histone deacetylase domain"/>
    <property type="match status" value="1"/>
</dbReference>
<sequence>MRNSRQQCRKVTRTEAAIHTDPVQPSAEVLRNASIIYATAAAARHDMPNHAECAARVPAILSALETAQLTAEARPNQLIRLQHFQPASLEAISAVHEPLYVQAFQRLVAKEPYMLLESAPTYATPSSFGDACKAAGAALALVDAVVAASNAAPSKDSSSTPAAFGICRPPGHHAVPRGPMGFCLFSTIAIAARYAQQQHGLQKVLIFDFDVHHGNGTNDIFVADPTVLFISSHQHGSYPGTGKLSEAGVGDGAGATINIPLPGDSGDAAIEAVFQEIVEPAAHRFQPDIVLVSAGYDAHWRDPLAGLQFRTSTYHRLAAHVKRLADTLCGGRCVFLLEGGYDLKALGEAVTDSFLGLLGEPSQDKFNPDLLRDEPSDKVKQVLSEARRIHSL</sequence>
<dbReference type="PANTHER" id="PTHR10625">
    <property type="entry name" value="HISTONE DEACETYLASE HDAC1-RELATED"/>
    <property type="match status" value="1"/>
</dbReference>
<dbReference type="Pfam" id="PF00850">
    <property type="entry name" value="Hist_deacetyl"/>
    <property type="match status" value="1"/>
</dbReference>
<dbReference type="EMBL" id="JALJOR010000008">
    <property type="protein sequence ID" value="KAK9812966.1"/>
    <property type="molecule type" value="Genomic_DNA"/>
</dbReference>
<comment type="caution">
    <text evidence="2">The sequence shown here is derived from an EMBL/GenBank/DDBJ whole genome shotgun (WGS) entry which is preliminary data.</text>
</comment>